<sequence length="280" mass="32172">MPIELRKRRNQPKFGFAGYSLIRSKDLTSYIEVFKRAKISRNDCASLYNHLSRIYQVKRITVNRIPTAKGRIELELDDVGNSAIATVSERDYKRVLVVKVRSIFLHRARIEPLQEVAELRILIRTVLDPAQIKDAERIGALYSLLHSALCTQKYFDAFLIGPEILAEDVSNPRPKSRGENENIPHEDDRVQQYATEMRLYVQVEGDSISTPSGDICREAIDLLRTDLEARLTTTMAGNGRQVNVVYQTVLNYDHRKLVKFLVYHVSITPTVEIAFPEKWK</sequence>
<accession>G7YA18</accession>
<dbReference type="AlphaFoldDB" id="G7YA18"/>
<organism evidence="1 2">
    <name type="scientific">Clonorchis sinensis</name>
    <name type="common">Chinese liver fluke</name>
    <dbReference type="NCBI Taxonomy" id="79923"/>
    <lineage>
        <taxon>Eukaryota</taxon>
        <taxon>Metazoa</taxon>
        <taxon>Spiralia</taxon>
        <taxon>Lophotrochozoa</taxon>
        <taxon>Platyhelminthes</taxon>
        <taxon>Trematoda</taxon>
        <taxon>Digenea</taxon>
        <taxon>Opisthorchiida</taxon>
        <taxon>Opisthorchiata</taxon>
        <taxon>Opisthorchiidae</taxon>
        <taxon>Clonorchis</taxon>
    </lineage>
</organism>
<proteinExistence type="predicted"/>
<keyword evidence="2" id="KW-1185">Reference proteome</keyword>
<reference evidence="1" key="1">
    <citation type="journal article" date="2011" name="Genome Biol.">
        <title>The draft genome of the carcinogenic human liver fluke Clonorchis sinensis.</title>
        <authorList>
            <person name="Wang X."/>
            <person name="Chen W."/>
            <person name="Huang Y."/>
            <person name="Sun J."/>
            <person name="Men J."/>
            <person name="Liu H."/>
            <person name="Luo F."/>
            <person name="Guo L."/>
            <person name="Lv X."/>
            <person name="Deng C."/>
            <person name="Zhou C."/>
            <person name="Fan Y."/>
            <person name="Li X."/>
            <person name="Huang L."/>
            <person name="Hu Y."/>
            <person name="Liang C."/>
            <person name="Hu X."/>
            <person name="Xu J."/>
            <person name="Yu X."/>
        </authorList>
    </citation>
    <scope>NUCLEOTIDE SEQUENCE [LARGE SCALE GENOMIC DNA]</scope>
    <source>
        <strain evidence="1">Henan</strain>
    </source>
</reference>
<evidence type="ECO:0000313" key="1">
    <source>
        <dbReference type="EMBL" id="GAA49802.1"/>
    </source>
</evidence>
<protein>
    <submittedName>
        <fullName evidence="1">Uncharacterized protein</fullName>
    </submittedName>
</protein>
<dbReference type="Proteomes" id="UP000008909">
    <property type="component" value="Unassembled WGS sequence"/>
</dbReference>
<gene>
    <name evidence="1" type="ORF">CLF_103616</name>
</gene>
<name>G7YA18_CLOSI</name>
<reference key="2">
    <citation type="submission" date="2011-10" db="EMBL/GenBank/DDBJ databases">
        <title>The genome and transcriptome sequence of Clonorchis sinensis provide insights into the carcinogenic liver fluke.</title>
        <authorList>
            <person name="Wang X."/>
            <person name="Huang Y."/>
            <person name="Chen W."/>
            <person name="Liu H."/>
            <person name="Guo L."/>
            <person name="Chen Y."/>
            <person name="Luo F."/>
            <person name="Zhou W."/>
            <person name="Sun J."/>
            <person name="Mao Q."/>
            <person name="Liang P."/>
            <person name="Zhou C."/>
            <person name="Tian Y."/>
            <person name="Men J."/>
            <person name="Lv X."/>
            <person name="Huang L."/>
            <person name="Zhou J."/>
            <person name="Hu Y."/>
            <person name="Li R."/>
            <person name="Zhang F."/>
            <person name="Lei H."/>
            <person name="Li X."/>
            <person name="Hu X."/>
            <person name="Liang C."/>
            <person name="Xu J."/>
            <person name="Wu Z."/>
            <person name="Yu X."/>
        </authorList>
    </citation>
    <scope>NUCLEOTIDE SEQUENCE</scope>
    <source>
        <strain>Henan</strain>
    </source>
</reference>
<evidence type="ECO:0000313" key="2">
    <source>
        <dbReference type="Proteomes" id="UP000008909"/>
    </source>
</evidence>
<dbReference type="EMBL" id="DF142986">
    <property type="protein sequence ID" value="GAA49802.1"/>
    <property type="molecule type" value="Genomic_DNA"/>
</dbReference>
<feature type="non-terminal residue" evidence="1">
    <location>
        <position position="280"/>
    </location>
</feature>